<dbReference type="EMBL" id="PYWW01000051">
    <property type="protein sequence ID" value="PTC25454.1"/>
    <property type="molecule type" value="Genomic_DNA"/>
</dbReference>
<evidence type="ECO:0000313" key="4">
    <source>
        <dbReference type="Proteomes" id="UP000240571"/>
    </source>
</evidence>
<reference evidence="1 3" key="1">
    <citation type="submission" date="2016-06" db="EMBL/GenBank/DDBJ databases">
        <title>Draft genome sequence of Pseudomonas sp. S1E40, a novel strain antagonistic activity to fungal plant pathogen.</title>
        <authorList>
            <person name="Tambong J.T."/>
            <person name="Tchagang C."/>
            <person name="Xu R."/>
        </authorList>
    </citation>
    <scope>NUCLEOTIDE SEQUENCE [LARGE SCALE GENOMIC DNA]</scope>
    <source>
        <strain evidence="1 3">S1E40</strain>
    </source>
</reference>
<dbReference type="RefSeq" id="WP_065906214.1">
    <property type="nucleotide sequence ID" value="NZ_MAUE01000028.1"/>
</dbReference>
<dbReference type="Proteomes" id="UP000095081">
    <property type="component" value="Unassembled WGS sequence"/>
</dbReference>
<dbReference type="Proteomes" id="UP000240571">
    <property type="component" value="Unassembled WGS sequence"/>
</dbReference>
<proteinExistence type="predicted"/>
<dbReference type="InterPro" id="IPR035919">
    <property type="entry name" value="EAL_sf"/>
</dbReference>
<accession>A0A2T4FPW0</accession>
<evidence type="ECO:0000313" key="2">
    <source>
        <dbReference type="EMBL" id="PTC25454.1"/>
    </source>
</evidence>
<reference evidence="2 4" key="2">
    <citation type="submission" date="2018-03" db="EMBL/GenBank/DDBJ databases">
        <title>Diversity of bacteria associated with corn roots inoculated with woodland soils in Canada, and Description of Pseudomonas aylmerense sp. nov.</title>
        <authorList>
            <person name="Tambong J.T."/>
            <person name="Xu R."/>
            <person name="Tchagang C."/>
        </authorList>
    </citation>
    <scope>NUCLEOTIDE SEQUENCE [LARGE SCALE GENOMIC DNA]</scope>
    <source>
        <strain evidence="2 4">S1E44</strain>
    </source>
</reference>
<keyword evidence="3" id="KW-1185">Reference proteome</keyword>
<dbReference type="EMBL" id="MAUE01000028">
    <property type="protein sequence ID" value="OCW24142.1"/>
    <property type="molecule type" value="Genomic_DNA"/>
</dbReference>
<name>A0A2T4FPW0_9PSED</name>
<gene>
    <name evidence="1" type="ORF">BBG20_19715</name>
    <name evidence="2" type="ORF">C9382_24115</name>
</gene>
<dbReference type="Gene3D" id="3.20.20.450">
    <property type="entry name" value="EAL domain"/>
    <property type="match status" value="1"/>
</dbReference>
<dbReference type="AlphaFoldDB" id="A0A2T4FPW0"/>
<dbReference type="SUPFAM" id="SSF141868">
    <property type="entry name" value="EAL domain-like"/>
    <property type="match status" value="1"/>
</dbReference>
<evidence type="ECO:0000313" key="1">
    <source>
        <dbReference type="EMBL" id="OCW24142.1"/>
    </source>
</evidence>
<comment type="caution">
    <text evidence="2">The sequence shown here is derived from an EMBL/GenBank/DDBJ whole genome shotgun (WGS) entry which is preliminary data.</text>
</comment>
<sequence>MNNEHQPCATTTGYTLIRQAIVDRRHALWGSEIRAEHHGEDALPESAWREAMLRINPRRKTLQVTGQGVRHAFLRIGQAALMNEDTFKAIIQTAQSLEKHRQPLTLTLDNRLDALPGPVERRAMVRQLYKLKDHSGITLAYNNYRLDTKPGDLLIDLKLYDYIKMPFPDSALRLSLNTRSDLFDRLYDRMLALISASGVRFIADTVEFADSAMLAKNLPFEYFQGGYYSPADCL</sequence>
<organism evidence="2 4">
    <name type="scientific">Pseudomonas aylmerensis</name>
    <dbReference type="NCBI Taxonomy" id="1869229"/>
    <lineage>
        <taxon>Bacteria</taxon>
        <taxon>Pseudomonadati</taxon>
        <taxon>Pseudomonadota</taxon>
        <taxon>Gammaproteobacteria</taxon>
        <taxon>Pseudomonadales</taxon>
        <taxon>Pseudomonadaceae</taxon>
        <taxon>Pseudomonas</taxon>
    </lineage>
</organism>
<evidence type="ECO:0008006" key="5">
    <source>
        <dbReference type="Google" id="ProtNLM"/>
    </source>
</evidence>
<evidence type="ECO:0000313" key="3">
    <source>
        <dbReference type="Proteomes" id="UP000095081"/>
    </source>
</evidence>
<dbReference type="OrthoDB" id="6833020at2"/>
<protein>
    <recommendedName>
        <fullName evidence="5">EAL domain-containing protein</fullName>
    </recommendedName>
</protein>